<dbReference type="SUPFAM" id="SSF54928">
    <property type="entry name" value="RNA-binding domain, RBD"/>
    <property type="match status" value="4"/>
</dbReference>
<dbReference type="GO" id="GO:0003729">
    <property type="term" value="F:mRNA binding"/>
    <property type="evidence" value="ECO:0007669"/>
    <property type="project" value="TreeGrafter"/>
</dbReference>
<dbReference type="InterPro" id="IPR012677">
    <property type="entry name" value="Nucleotide-bd_a/b_plait_sf"/>
</dbReference>
<sequence length="813" mass="92098">MTENPELNGVKEVENITSRIIIKNLPGYLSEKRLKDHISSLGCNITDVKIVKRKSENGSGSEISRKFGFVGFFSEKDAKRAIDYFNGTFIDTCRISVQYAFPPGSEHLPRPWSKYSVGSSQYSKRNLSDNSEFRPENGGNSCIDSDSLKNENKKKNQENEEKENFKKWILRKKSEKSWLDSAEHSLEDYKKNDDNSGKKVAVETVKPTKAGVSSTRKHVQFYDSEDEREEKEDKLKINEDSSTDDEDVNSSSYSDSNCELEENYDNFCEEVATSPTETSRLMVVNISYSTSEDDLRELFSKWGEIKEVSIIRSSDTGVSKGYGFVQYEFPEHAIKAISSSHLTYLQGRLLRVYPAFNKPIRNLSNILEENKVVVHSNNYKIKSLKKKKEASKNSKTWNLLYVSGNSAVDSFIKGENNTEKHDIIDVESSNLASRVSIIETHVISATKEWLKKEGISVESFEVQGDDIFSAKFKFNKNDEEKHGTTIRSKDTIIIKHLPSEHVTISELQKICTPFGQLNRLCLNPSKTIAIVQYLEESSANSAFKRISFKRFKGVPLYVEWAPINIFVSEKGKEINKDQENEDEKVDDKIETYDTEQNDDANNITHIFIKNLNFSTNDSSLERVFGKFKGFRKATISTKSSSDSNGRIVKKSMGYGFLEFNTKENAKDCIKKMQSVVIDGHTLELKISKSSQKISNNINSDSSTFSLYKRGVLMNSTSNKLLIKNLPFQATKSDVIALFSSVGTVTSVRVPKKSDGTNKGYCFVEFLGKLEAISAYEQFKNSHLYGRHLVIEIAKDDEASPNKRIKTCDLPMTS</sequence>
<feature type="compositionally biased region" description="Basic and acidic residues" evidence="6">
    <location>
        <begin position="146"/>
        <end position="162"/>
    </location>
</feature>
<proteinExistence type="predicted"/>
<feature type="region of interest" description="Disordered" evidence="6">
    <location>
        <begin position="188"/>
        <end position="257"/>
    </location>
</feature>
<dbReference type="PANTHER" id="PTHR48039:SF5">
    <property type="entry name" value="RNA-BINDING PROTEIN 28"/>
    <property type="match status" value="1"/>
</dbReference>
<feature type="region of interest" description="Disordered" evidence="6">
    <location>
        <begin position="126"/>
        <end position="162"/>
    </location>
</feature>
<evidence type="ECO:0000256" key="5">
    <source>
        <dbReference type="PROSITE-ProRule" id="PRU00176"/>
    </source>
</evidence>
<keyword evidence="2" id="KW-0677">Repeat</keyword>
<evidence type="ECO:0000259" key="7">
    <source>
        <dbReference type="PROSITE" id="PS50102"/>
    </source>
</evidence>
<dbReference type="InterPro" id="IPR051945">
    <property type="entry name" value="RRM_MRD1_RNA_proc_ribogen"/>
</dbReference>
<evidence type="ECO:0000256" key="4">
    <source>
        <dbReference type="ARBA" id="ARBA00023242"/>
    </source>
</evidence>
<keyword evidence="9" id="KW-1185">Reference proteome</keyword>
<dbReference type="AlphaFoldDB" id="A0AAV9Y041"/>
<evidence type="ECO:0000256" key="3">
    <source>
        <dbReference type="ARBA" id="ARBA00022884"/>
    </source>
</evidence>
<feature type="compositionally biased region" description="Basic and acidic residues" evidence="6">
    <location>
        <begin position="188"/>
        <end position="201"/>
    </location>
</feature>
<dbReference type="PROSITE" id="PS50102">
    <property type="entry name" value="RRM"/>
    <property type="match status" value="5"/>
</dbReference>
<evidence type="ECO:0000313" key="8">
    <source>
        <dbReference type="EMBL" id="KAK6589840.1"/>
    </source>
</evidence>
<dbReference type="GO" id="GO:0005634">
    <property type="term" value="C:nucleus"/>
    <property type="evidence" value="ECO:0007669"/>
    <property type="project" value="UniProtKB-SubCell"/>
</dbReference>
<reference evidence="8 9" key="1">
    <citation type="submission" date="2023-10" db="EMBL/GenBank/DDBJ databases">
        <title>Comparative genomics analysis reveals potential genetic determinants of host preference in Cryptosporidium xiaoi.</title>
        <authorList>
            <person name="Xiao L."/>
            <person name="Li J."/>
        </authorList>
    </citation>
    <scope>NUCLEOTIDE SEQUENCE [LARGE SCALE GENOMIC DNA]</scope>
    <source>
        <strain evidence="8 9">52996</strain>
    </source>
</reference>
<dbReference type="CDD" id="cd12320">
    <property type="entry name" value="RRM6_RBM19_RRM5_MRD1"/>
    <property type="match status" value="1"/>
</dbReference>
<organism evidence="8 9">
    <name type="scientific">Cryptosporidium xiaoi</name>
    <dbReference type="NCBI Taxonomy" id="659607"/>
    <lineage>
        <taxon>Eukaryota</taxon>
        <taxon>Sar</taxon>
        <taxon>Alveolata</taxon>
        <taxon>Apicomplexa</taxon>
        <taxon>Conoidasida</taxon>
        <taxon>Coccidia</taxon>
        <taxon>Eucoccidiorida</taxon>
        <taxon>Eimeriorina</taxon>
        <taxon>Cryptosporidiidae</taxon>
        <taxon>Cryptosporidium</taxon>
    </lineage>
</organism>
<evidence type="ECO:0000256" key="1">
    <source>
        <dbReference type="ARBA" id="ARBA00004123"/>
    </source>
</evidence>
<accession>A0AAV9Y041</accession>
<comment type="caution">
    <text evidence="8">The sequence shown here is derived from an EMBL/GenBank/DDBJ whole genome shotgun (WGS) entry which is preliminary data.</text>
</comment>
<evidence type="ECO:0000313" key="9">
    <source>
        <dbReference type="Proteomes" id="UP001311799"/>
    </source>
</evidence>
<dbReference type="SMART" id="SM00360">
    <property type="entry name" value="RRM"/>
    <property type="match status" value="5"/>
</dbReference>
<protein>
    <submittedName>
        <fullName evidence="8">RNA-binding domain</fullName>
    </submittedName>
</protein>
<feature type="domain" description="RRM" evidence="7">
    <location>
        <begin position="490"/>
        <end position="563"/>
    </location>
</feature>
<feature type="domain" description="RRM" evidence="7">
    <location>
        <begin position="18"/>
        <end position="102"/>
    </location>
</feature>
<feature type="domain" description="RRM" evidence="7">
    <location>
        <begin position="718"/>
        <end position="795"/>
    </location>
</feature>
<feature type="domain" description="RRM" evidence="7">
    <location>
        <begin position="279"/>
        <end position="357"/>
    </location>
</feature>
<dbReference type="Pfam" id="PF00076">
    <property type="entry name" value="RRM_1"/>
    <property type="match status" value="4"/>
</dbReference>
<dbReference type="PANTHER" id="PTHR48039">
    <property type="entry name" value="RNA-BINDING MOTIF PROTEIN 14B"/>
    <property type="match status" value="1"/>
</dbReference>
<dbReference type="EMBL" id="JAWDEY010000010">
    <property type="protein sequence ID" value="KAK6589840.1"/>
    <property type="molecule type" value="Genomic_DNA"/>
</dbReference>
<feature type="domain" description="RRM" evidence="7">
    <location>
        <begin position="604"/>
        <end position="689"/>
    </location>
</feature>
<evidence type="ECO:0000256" key="6">
    <source>
        <dbReference type="SAM" id="MobiDB-lite"/>
    </source>
</evidence>
<keyword evidence="4" id="KW-0539">Nucleus</keyword>
<evidence type="ECO:0000256" key="2">
    <source>
        <dbReference type="ARBA" id="ARBA00022737"/>
    </source>
</evidence>
<dbReference type="Proteomes" id="UP001311799">
    <property type="component" value="Unassembled WGS sequence"/>
</dbReference>
<dbReference type="Gene3D" id="3.30.70.330">
    <property type="match status" value="5"/>
</dbReference>
<dbReference type="InterPro" id="IPR035979">
    <property type="entry name" value="RBD_domain_sf"/>
</dbReference>
<gene>
    <name evidence="8" type="ORF">RS030_192846</name>
</gene>
<keyword evidence="3 5" id="KW-0694">RNA-binding</keyword>
<name>A0AAV9Y041_9CRYT</name>
<comment type="subcellular location">
    <subcellularLocation>
        <location evidence="1">Nucleus</location>
    </subcellularLocation>
</comment>
<dbReference type="InterPro" id="IPR000504">
    <property type="entry name" value="RRM_dom"/>
</dbReference>